<evidence type="ECO:0000313" key="1">
    <source>
        <dbReference type="EMBL" id="MBA2893792.1"/>
    </source>
</evidence>
<reference evidence="1 2" key="1">
    <citation type="submission" date="2020-07" db="EMBL/GenBank/DDBJ databases">
        <title>Genomic Encyclopedia of Type Strains, Phase IV (KMG-IV): sequencing the most valuable type-strain genomes for metagenomic binning, comparative biology and taxonomic classification.</title>
        <authorList>
            <person name="Goeker M."/>
        </authorList>
    </citation>
    <scope>NUCLEOTIDE SEQUENCE [LARGE SCALE GENOMIC DNA]</scope>
    <source>
        <strain evidence="1 2">DSM 45533</strain>
    </source>
</reference>
<evidence type="ECO:0008006" key="3">
    <source>
        <dbReference type="Google" id="ProtNLM"/>
    </source>
</evidence>
<evidence type="ECO:0000313" key="2">
    <source>
        <dbReference type="Proteomes" id="UP000530928"/>
    </source>
</evidence>
<dbReference type="EMBL" id="JACDUR010000005">
    <property type="protein sequence ID" value="MBA2893792.1"/>
    <property type="molecule type" value="Genomic_DNA"/>
</dbReference>
<organism evidence="1 2">
    <name type="scientific">Nonomuraea soli</name>
    <dbReference type="NCBI Taxonomy" id="1032476"/>
    <lineage>
        <taxon>Bacteria</taxon>
        <taxon>Bacillati</taxon>
        <taxon>Actinomycetota</taxon>
        <taxon>Actinomycetes</taxon>
        <taxon>Streptosporangiales</taxon>
        <taxon>Streptosporangiaceae</taxon>
        <taxon>Nonomuraea</taxon>
    </lineage>
</organism>
<accession>A0A7W0CMM1</accession>
<dbReference type="Gene3D" id="3.40.50.1820">
    <property type="entry name" value="alpha/beta hydrolase"/>
    <property type="match status" value="1"/>
</dbReference>
<dbReference type="Proteomes" id="UP000530928">
    <property type="component" value="Unassembled WGS sequence"/>
</dbReference>
<comment type="caution">
    <text evidence="1">The sequence shown here is derived from an EMBL/GenBank/DDBJ whole genome shotgun (WGS) entry which is preliminary data.</text>
</comment>
<gene>
    <name evidence="1" type="ORF">HNR30_005153</name>
</gene>
<dbReference type="InterPro" id="IPR029058">
    <property type="entry name" value="AB_hydrolase_fold"/>
</dbReference>
<keyword evidence="2" id="KW-1185">Reference proteome</keyword>
<dbReference type="AlphaFoldDB" id="A0A7W0CMM1"/>
<sequence length="273" mass="29941">MNLVTAWTTLKESDSSDLVLCIDFTGTGRAEAGFTELVARMDIDATFWHVEPPGVAPGSGIDGPQYLASWLEPVTASGKTVRAVMGYCVGAVYAGELTDRLAGTQERPPALILFDPEPTSLANVYFQFGKVFEILSSILSPQDVAVTQEARDRLLHQEGVTIESYAEQLYATFSQVAHNAFARAGLDMEYAEEMLGTFSAFLSFMSLADQYDPWDSWRRAVVVSSSSPINGLKKARASGLEPQVAEELEFEKPHADLFRSEEIARAVTKVLER</sequence>
<protein>
    <recommendedName>
        <fullName evidence="3">Thioesterase domain-containing protein</fullName>
    </recommendedName>
</protein>
<name>A0A7W0CMM1_9ACTN</name>
<dbReference type="SUPFAM" id="SSF53474">
    <property type="entry name" value="alpha/beta-Hydrolases"/>
    <property type="match status" value="1"/>
</dbReference>
<proteinExistence type="predicted"/>
<dbReference type="RefSeq" id="WP_181612559.1">
    <property type="nucleotide sequence ID" value="NZ_BAABAM010000005.1"/>
</dbReference>